<dbReference type="Gene3D" id="3.10.129.10">
    <property type="entry name" value="Hotdog Thioesterase"/>
    <property type="match status" value="1"/>
</dbReference>
<dbReference type="InterPro" id="IPR029069">
    <property type="entry name" value="HotDog_dom_sf"/>
</dbReference>
<sequence>MPEDFPCIPFVRTRQVAFHDTDASGVAHFSRLLCLVEEVEHEYLRSRGVEVLSPDCGWPRVHVEADYSSSAGLGDWLSIELSLGTVGTSSLEWKFAVFHSERPVMRGRYVVVRVGKGGKPQAIPESERECLISGFSKGGDACK</sequence>
<proteinExistence type="predicted"/>
<reference evidence="1 2" key="1">
    <citation type="journal article" date="2017" name="BMC Genomics">
        <title>Genome sequencing of 39 Akkermansia muciniphila isolates reveals its population structure, genomic and functional diverisity, and global distribution in mammalian gut microbiotas.</title>
        <authorList>
            <person name="Guo X."/>
            <person name="Li S."/>
            <person name="Zhang J."/>
            <person name="Wu F."/>
            <person name="Li X."/>
            <person name="Wu D."/>
            <person name="Zhang M."/>
            <person name="Ou Z."/>
            <person name="Jie Z."/>
            <person name="Yan Q."/>
            <person name="Li P."/>
            <person name="Yi J."/>
            <person name="Peng Y."/>
        </authorList>
    </citation>
    <scope>NUCLEOTIDE SEQUENCE [LARGE SCALE GENOMIC DNA]</scope>
    <source>
        <strain evidence="1 2">GP28</strain>
    </source>
</reference>
<name>A0A3S5YW21_9BACT</name>
<dbReference type="RefSeq" id="WP_065529601.1">
    <property type="nucleotide sequence ID" value="NZ_CP015409.2"/>
</dbReference>
<dbReference type="AlphaFoldDB" id="A0A3S5YW21"/>
<dbReference type="CDD" id="cd00586">
    <property type="entry name" value="4HBT"/>
    <property type="match status" value="1"/>
</dbReference>
<dbReference type="Proteomes" id="UP000236075">
    <property type="component" value="Unassembled WGS sequence"/>
</dbReference>
<evidence type="ECO:0000313" key="1">
    <source>
        <dbReference type="EMBL" id="PND02697.1"/>
    </source>
</evidence>
<dbReference type="EMBL" id="PJLB01000008">
    <property type="protein sequence ID" value="PND02697.1"/>
    <property type="molecule type" value="Genomic_DNA"/>
</dbReference>
<dbReference type="SUPFAM" id="SSF54637">
    <property type="entry name" value="Thioesterase/thiol ester dehydrase-isomerase"/>
    <property type="match status" value="1"/>
</dbReference>
<evidence type="ECO:0000313" key="2">
    <source>
        <dbReference type="Proteomes" id="UP000236075"/>
    </source>
</evidence>
<dbReference type="GO" id="GO:0016790">
    <property type="term" value="F:thiolester hydrolase activity"/>
    <property type="evidence" value="ECO:0007669"/>
    <property type="project" value="UniProtKB-ARBA"/>
</dbReference>
<comment type="caution">
    <text evidence="1">The sequence shown here is derived from an EMBL/GenBank/DDBJ whole genome shotgun (WGS) entry which is preliminary data.</text>
</comment>
<dbReference type="InterPro" id="IPR006683">
    <property type="entry name" value="Thioestr_dom"/>
</dbReference>
<accession>A0A3S5YW21</accession>
<protein>
    <submittedName>
        <fullName evidence="1">Acyl-CoA thioesterase</fullName>
    </submittedName>
</protein>
<organism evidence="1 2">
    <name type="scientific">Akkermansia muciniphila</name>
    <dbReference type="NCBI Taxonomy" id="239935"/>
    <lineage>
        <taxon>Bacteria</taxon>
        <taxon>Pseudomonadati</taxon>
        <taxon>Verrucomicrobiota</taxon>
        <taxon>Verrucomicrobiia</taxon>
        <taxon>Verrucomicrobiales</taxon>
        <taxon>Akkermansiaceae</taxon>
        <taxon>Akkermansia</taxon>
    </lineage>
</organism>
<dbReference type="Pfam" id="PF03061">
    <property type="entry name" value="4HBT"/>
    <property type="match status" value="1"/>
</dbReference>
<gene>
    <name evidence="1" type="ORF">CXT95_08595</name>
</gene>